<protein>
    <submittedName>
        <fullName evidence="3">NADPH-dependent glutamate synthase</fullName>
        <ecNumber evidence="3">1.4.1.13</ecNumber>
    </submittedName>
</protein>
<dbReference type="Gene3D" id="1.10.1060.10">
    <property type="entry name" value="Alpha-helical ferredoxin"/>
    <property type="match status" value="1"/>
</dbReference>
<evidence type="ECO:0000313" key="3">
    <source>
        <dbReference type="EMBL" id="MBO0449975.1"/>
    </source>
</evidence>
<dbReference type="Pfam" id="PF14691">
    <property type="entry name" value="Fer4_20"/>
    <property type="match status" value="1"/>
</dbReference>
<comment type="caution">
    <text evidence="3">The sequence shown here is derived from an EMBL/GenBank/DDBJ whole genome shotgun (WGS) entry which is preliminary data.</text>
</comment>
<dbReference type="InterPro" id="IPR023753">
    <property type="entry name" value="FAD/NAD-binding_dom"/>
</dbReference>
<dbReference type="PRINTS" id="PR00419">
    <property type="entry name" value="ADXRDTASE"/>
</dbReference>
<dbReference type="SUPFAM" id="SSF46548">
    <property type="entry name" value="alpha-helical ferredoxin"/>
    <property type="match status" value="1"/>
</dbReference>
<feature type="domain" description="FAD/NAD(P)-binding" evidence="1">
    <location>
        <begin position="143"/>
        <end position="449"/>
    </location>
</feature>
<evidence type="ECO:0000259" key="2">
    <source>
        <dbReference type="Pfam" id="PF14691"/>
    </source>
</evidence>
<dbReference type="EC" id="1.4.1.13" evidence="3"/>
<proteinExistence type="predicted"/>
<dbReference type="Gene3D" id="3.50.50.60">
    <property type="entry name" value="FAD/NAD(P)-binding domain"/>
    <property type="match status" value="2"/>
</dbReference>
<evidence type="ECO:0000259" key="1">
    <source>
        <dbReference type="Pfam" id="PF07992"/>
    </source>
</evidence>
<keyword evidence="4" id="KW-1185">Reference proteome</keyword>
<dbReference type="PANTHER" id="PTHR42783">
    <property type="entry name" value="GLUTAMATE SYNTHASE [NADPH] SMALL CHAIN"/>
    <property type="match status" value="1"/>
</dbReference>
<sequence>MAKRSYTKTPMREQAPEIRNQNFSEVALGYTLEEGQLEATRCLQCKNAPCIQNCPVMIDIPGFIKHIEVGDMKAAHEVLSKYTNLPAICGRVCPQEKQCEMTCRLGRSKKFEPVAIGKLERLVADWALQQPIETVTNKKDKGKVAVIGSGPSGLTAAGDLAKLGYDVTIFEALHAPGGVLTYGIPEFRLPKKIVEKEIETIIAQGVKIETNVVVGKTITMEEIQAEFDACYLSVGAGAPNFMNIPGTSLNGVYSSSEYLTRINLMKAYDFPNYDTPVQASKNVVVIGGGNVAMDAARSAKRLGAKNVAVIYRRSKEELPAREEEYHHSVEEGVNYHWLTNPIEYLNDGTGKLKAVKCVKMKLGEADESGRRRPEVIPNSEFIITADTAIEAIGQGSNRVLLDTFPALQLNRWGYIDADVKTGETNIPGVFAGGDIVTGAATVILAMGAGKVAATQIDSYIQNQKVHV</sequence>
<keyword evidence="3" id="KW-0560">Oxidoreductase</keyword>
<dbReference type="SUPFAM" id="SSF51971">
    <property type="entry name" value="Nucleotide-binding domain"/>
    <property type="match status" value="1"/>
</dbReference>
<accession>A0ABS3H936</accession>
<gene>
    <name evidence="3" type="primary">gltA</name>
    <name evidence="3" type="ORF">JZO76_10625</name>
</gene>
<reference evidence="3 4" key="1">
    <citation type="submission" date="2021-03" db="EMBL/GenBank/DDBJ databases">
        <title>Enterococcal diversity collection.</title>
        <authorList>
            <person name="Gilmore M.S."/>
            <person name="Schwartzman J."/>
            <person name="Van Tyne D."/>
            <person name="Martin M."/>
            <person name="Earl A.M."/>
            <person name="Manson A.L."/>
            <person name="Straub T."/>
            <person name="Salamzade R."/>
            <person name="Saavedra J."/>
            <person name="Lebreton F."/>
            <person name="Prichula J."/>
            <person name="Schaufler K."/>
            <person name="Gaca A."/>
            <person name="Sgardioli B."/>
            <person name="Wagenaar J."/>
            <person name="Strong T."/>
        </authorList>
    </citation>
    <scope>NUCLEOTIDE SEQUENCE [LARGE SCALE GENOMIC DNA]</scope>
    <source>
        <strain evidence="3 4">MJM12</strain>
    </source>
</reference>
<dbReference type="RefSeq" id="WP_206904066.1">
    <property type="nucleotide sequence ID" value="NZ_JAFLVT010000015.1"/>
</dbReference>
<feature type="domain" description="Dihydroprymidine dehydrogenase" evidence="2">
    <location>
        <begin position="19"/>
        <end position="130"/>
    </location>
</feature>
<evidence type="ECO:0000313" key="4">
    <source>
        <dbReference type="Proteomes" id="UP000664256"/>
    </source>
</evidence>
<dbReference type="GO" id="GO:0004355">
    <property type="term" value="F:glutamate synthase (NADPH) activity"/>
    <property type="evidence" value="ECO:0007669"/>
    <property type="project" value="UniProtKB-EC"/>
</dbReference>
<dbReference type="InterPro" id="IPR009051">
    <property type="entry name" value="Helical_ferredxn"/>
</dbReference>
<dbReference type="PANTHER" id="PTHR42783:SF3">
    <property type="entry name" value="GLUTAMATE SYNTHASE [NADPH] SMALL CHAIN-RELATED"/>
    <property type="match status" value="1"/>
</dbReference>
<dbReference type="InterPro" id="IPR028261">
    <property type="entry name" value="DPD_II"/>
</dbReference>
<dbReference type="InterPro" id="IPR006004">
    <property type="entry name" value="SudA-like"/>
</dbReference>
<dbReference type="Proteomes" id="UP000664256">
    <property type="component" value="Unassembled WGS sequence"/>
</dbReference>
<dbReference type="InterPro" id="IPR036188">
    <property type="entry name" value="FAD/NAD-bd_sf"/>
</dbReference>
<dbReference type="EMBL" id="JAFLVT010000015">
    <property type="protein sequence ID" value="MBO0449975.1"/>
    <property type="molecule type" value="Genomic_DNA"/>
</dbReference>
<dbReference type="Pfam" id="PF07992">
    <property type="entry name" value="Pyr_redox_2"/>
    <property type="match status" value="1"/>
</dbReference>
<organism evidence="3 4">
    <name type="scientific">Candidatus Enterococcus myersii</name>
    <dbReference type="NCBI Taxonomy" id="2815322"/>
    <lineage>
        <taxon>Bacteria</taxon>
        <taxon>Bacillati</taxon>
        <taxon>Bacillota</taxon>
        <taxon>Bacilli</taxon>
        <taxon>Lactobacillales</taxon>
        <taxon>Enterococcaceae</taxon>
        <taxon>Enterococcus</taxon>
    </lineage>
</organism>
<dbReference type="NCBIfam" id="TIGR01316">
    <property type="entry name" value="gltA"/>
    <property type="match status" value="1"/>
</dbReference>
<name>A0ABS3H936_9ENTE</name>